<dbReference type="SUPFAM" id="SSF51120">
    <property type="entry name" value="beta-Roll"/>
    <property type="match status" value="1"/>
</dbReference>
<keyword evidence="3" id="KW-0106">Calcium</keyword>
<dbReference type="PROSITE" id="PS00330">
    <property type="entry name" value="HEMOLYSIN_CALCIUM"/>
    <property type="match status" value="3"/>
</dbReference>
<dbReference type="Pfam" id="PF00353">
    <property type="entry name" value="HemolysinCabind"/>
    <property type="match status" value="2"/>
</dbReference>
<dbReference type="PANTHER" id="PTHR38340">
    <property type="entry name" value="S-LAYER PROTEIN"/>
    <property type="match status" value="1"/>
</dbReference>
<evidence type="ECO:0000256" key="1">
    <source>
        <dbReference type="ARBA" id="ARBA00004613"/>
    </source>
</evidence>
<dbReference type="Proteomes" id="UP000655550">
    <property type="component" value="Unassembled WGS sequence"/>
</dbReference>
<keyword evidence="5" id="KW-1185">Reference proteome</keyword>
<dbReference type="EMBL" id="BMDE01000005">
    <property type="protein sequence ID" value="GGH93843.1"/>
    <property type="molecule type" value="Genomic_DNA"/>
</dbReference>
<dbReference type="InterPro" id="IPR050557">
    <property type="entry name" value="RTX_toxin/Mannuronan_C5-epim"/>
</dbReference>
<dbReference type="PRINTS" id="PR00313">
    <property type="entry name" value="CABNDNGRPT"/>
</dbReference>
<evidence type="ECO:0000256" key="3">
    <source>
        <dbReference type="ARBA" id="ARBA00022837"/>
    </source>
</evidence>
<reference evidence="5" key="1">
    <citation type="journal article" date="2019" name="Int. J. Syst. Evol. Microbiol.">
        <title>The Global Catalogue of Microorganisms (GCM) 10K type strain sequencing project: providing services to taxonomists for standard genome sequencing and annotation.</title>
        <authorList>
            <consortium name="The Broad Institute Genomics Platform"/>
            <consortium name="The Broad Institute Genome Sequencing Center for Infectious Disease"/>
            <person name="Wu L."/>
            <person name="Ma J."/>
        </authorList>
    </citation>
    <scope>NUCLEOTIDE SEQUENCE [LARGE SCALE GENOMIC DNA]</scope>
    <source>
        <strain evidence="5">CCM 8778</strain>
    </source>
</reference>
<comment type="subcellular location">
    <subcellularLocation>
        <location evidence="1">Secreted</location>
    </subcellularLocation>
</comment>
<evidence type="ECO:0000313" key="5">
    <source>
        <dbReference type="Proteomes" id="UP000655550"/>
    </source>
</evidence>
<protein>
    <submittedName>
        <fullName evidence="4">Uncharacterized protein</fullName>
    </submittedName>
</protein>
<dbReference type="InterPro" id="IPR018511">
    <property type="entry name" value="Hemolysin-typ_Ca-bd_CS"/>
</dbReference>
<sequence length="515" mass="55603">MAVIKTSNTMDLAGEVARAISNAFLETQEVSYEAQFFVNNRNQPDDSYTDEAGGTATIKTTQSANLIEQTTTYKNFQGESDTKETGTGKYSFSGNNVGSDINNATGFNFSENVTSVGVDYEGKYTDNEKATAQIAFENDSLVIKQADYSAAESWNELWEGTRDTGKDSFKYNFSGRAVYNQQDYDGWIAFEHESTQANRISSSWSESGKEDGLSYSEKGSFLLESTAGVTYDSSSNTFTGLINKLNISNKETEKEGGYSYTEEHSFQSSGPIDSSYLPWVPDDDYDDDMLMPMVMDNENSVESFMEYLLSGNDTITGTSKEQNYLYGGAGNDLITGNKGNDYLNGGEGNDTLKGGAGNDVLFGGSGNDSLDGGAGNDVLIGYTGIDNFKGGAGADSFVFYDDDLTLNQANLDTVSDFKIKQGDKLAFDFDFTAEDVTIALGKTDRKASYDELLSAANDSGAKIFVGYTAADKKNGYAFVDTDDNGSMDMAIKLTGITSSNKIDTASFIDVSQVGA</sequence>
<name>A0ABQ2AP89_9PSED</name>
<gene>
    <name evidence="4" type="ORF">GCM10007363_19400</name>
</gene>
<comment type="caution">
    <text evidence="4">The sequence shown here is derived from an EMBL/GenBank/DDBJ whole genome shotgun (WGS) entry which is preliminary data.</text>
</comment>
<dbReference type="PANTHER" id="PTHR38340:SF1">
    <property type="entry name" value="S-LAYER PROTEIN"/>
    <property type="match status" value="1"/>
</dbReference>
<dbReference type="InterPro" id="IPR001343">
    <property type="entry name" value="Hemolysn_Ca-bd"/>
</dbReference>
<evidence type="ECO:0000256" key="2">
    <source>
        <dbReference type="ARBA" id="ARBA00022525"/>
    </source>
</evidence>
<keyword evidence="2" id="KW-0964">Secreted</keyword>
<dbReference type="InterPro" id="IPR011049">
    <property type="entry name" value="Serralysin-like_metalloprot_C"/>
</dbReference>
<evidence type="ECO:0000313" key="4">
    <source>
        <dbReference type="EMBL" id="GGH93843.1"/>
    </source>
</evidence>
<dbReference type="RefSeq" id="WP_093984674.1">
    <property type="nucleotide sequence ID" value="NZ_BMDE01000005.1"/>
</dbReference>
<dbReference type="Gene3D" id="2.150.10.10">
    <property type="entry name" value="Serralysin-like metalloprotease, C-terminal"/>
    <property type="match status" value="2"/>
</dbReference>
<accession>A0ABQ2AP89</accession>
<organism evidence="4 5">
    <name type="scientific">Pseudomonas fluvialis</name>
    <dbReference type="NCBI Taxonomy" id="1793966"/>
    <lineage>
        <taxon>Bacteria</taxon>
        <taxon>Pseudomonadati</taxon>
        <taxon>Pseudomonadota</taxon>
        <taxon>Gammaproteobacteria</taxon>
        <taxon>Pseudomonadales</taxon>
        <taxon>Pseudomonadaceae</taxon>
        <taxon>Pseudomonas</taxon>
    </lineage>
</organism>
<proteinExistence type="predicted"/>